<dbReference type="EMBL" id="JAAAIN010000239">
    <property type="protein sequence ID" value="KAG0317511.1"/>
    <property type="molecule type" value="Genomic_DNA"/>
</dbReference>
<name>A0A9P6REX8_9FUNG</name>
<organism evidence="1 2">
    <name type="scientific">Linnemannia gamsii</name>
    <dbReference type="NCBI Taxonomy" id="64522"/>
    <lineage>
        <taxon>Eukaryota</taxon>
        <taxon>Fungi</taxon>
        <taxon>Fungi incertae sedis</taxon>
        <taxon>Mucoromycota</taxon>
        <taxon>Mortierellomycotina</taxon>
        <taxon>Mortierellomycetes</taxon>
        <taxon>Mortierellales</taxon>
        <taxon>Mortierellaceae</taxon>
        <taxon>Linnemannia</taxon>
    </lineage>
</organism>
<comment type="caution">
    <text evidence="1">The sequence shown here is derived from an EMBL/GenBank/DDBJ whole genome shotgun (WGS) entry which is preliminary data.</text>
</comment>
<dbReference type="Proteomes" id="UP000823405">
    <property type="component" value="Unassembled WGS sequence"/>
</dbReference>
<evidence type="ECO:0000313" key="2">
    <source>
        <dbReference type="Proteomes" id="UP000823405"/>
    </source>
</evidence>
<sequence length="208" mass="23864">MKTPKKKVKAETDRKNKEYNTQVQQQLCEQLGRLVKLRELTLEGCRYTGGGHKKRILFVCMHLTLETGLDYLRPLLVNLEKLVVYREGRLSGGAEVEWIDKNWVHHADTVWQHTFDTWDRQSYLEIPGEEACNRALYSSSKFRQLIGVDRRKQEGLNGASAAGDIAWLEYYWPDLGVVNNSGKSNGIVDSEDSDFIYGYQSTNVCTVQ</sequence>
<dbReference type="OrthoDB" id="2375664at2759"/>
<gene>
    <name evidence="1" type="ORF">BGZ97_005264</name>
</gene>
<protein>
    <submittedName>
        <fullName evidence="1">Uncharacterized protein</fullName>
    </submittedName>
</protein>
<dbReference type="AlphaFoldDB" id="A0A9P6REX8"/>
<proteinExistence type="predicted"/>
<evidence type="ECO:0000313" key="1">
    <source>
        <dbReference type="EMBL" id="KAG0317511.1"/>
    </source>
</evidence>
<reference evidence="1" key="1">
    <citation type="journal article" date="2020" name="Fungal Divers.">
        <title>Resolving the Mortierellaceae phylogeny through synthesis of multi-gene phylogenetics and phylogenomics.</title>
        <authorList>
            <person name="Vandepol N."/>
            <person name="Liber J."/>
            <person name="Desiro A."/>
            <person name="Na H."/>
            <person name="Kennedy M."/>
            <person name="Barry K."/>
            <person name="Grigoriev I.V."/>
            <person name="Miller A.N."/>
            <person name="O'Donnell K."/>
            <person name="Stajich J.E."/>
            <person name="Bonito G."/>
        </authorList>
    </citation>
    <scope>NUCLEOTIDE SEQUENCE</scope>
    <source>
        <strain evidence="1">NVP60</strain>
    </source>
</reference>
<accession>A0A9P6REX8</accession>
<keyword evidence="2" id="KW-1185">Reference proteome</keyword>